<dbReference type="Gene3D" id="1.10.443.10">
    <property type="entry name" value="Intergrase catalytic core"/>
    <property type="match status" value="1"/>
</dbReference>
<feature type="domain" description="Tyr recombinase" evidence="3">
    <location>
        <begin position="181"/>
        <end position="361"/>
    </location>
</feature>
<evidence type="ECO:0000256" key="1">
    <source>
        <dbReference type="ARBA" id="ARBA00023125"/>
    </source>
</evidence>
<dbReference type="InterPro" id="IPR011010">
    <property type="entry name" value="DNA_brk_join_enz"/>
</dbReference>
<dbReference type="Pfam" id="PF13102">
    <property type="entry name" value="Phage_int_SAM_5"/>
    <property type="match status" value="1"/>
</dbReference>
<evidence type="ECO:0000313" key="5">
    <source>
        <dbReference type="Proteomes" id="UP000261284"/>
    </source>
</evidence>
<dbReference type="InterPro" id="IPR013762">
    <property type="entry name" value="Integrase-like_cat_sf"/>
</dbReference>
<dbReference type="EMBL" id="QTJU01000006">
    <property type="protein sequence ID" value="RFM27003.1"/>
    <property type="molecule type" value="Genomic_DNA"/>
</dbReference>
<dbReference type="SUPFAM" id="SSF56349">
    <property type="entry name" value="DNA breaking-rejoining enzymes"/>
    <property type="match status" value="1"/>
</dbReference>
<dbReference type="InterPro" id="IPR010998">
    <property type="entry name" value="Integrase_recombinase_N"/>
</dbReference>
<comment type="caution">
    <text evidence="4">The sequence shown here is derived from an EMBL/GenBank/DDBJ whole genome shotgun (WGS) entry which is preliminary data.</text>
</comment>
<dbReference type="RefSeq" id="WP_116848310.1">
    <property type="nucleotide sequence ID" value="NZ_QTJU01000006.1"/>
</dbReference>
<keyword evidence="2" id="KW-0233">DNA recombination</keyword>
<dbReference type="Gene3D" id="1.10.150.130">
    <property type="match status" value="1"/>
</dbReference>
<sequence>MKIGKRKSDKGDRYIYYYDLGRDKGQRPQTGDYTWVKPKTPAERQHNKVTLELLKVKESNYVVDQQAIGTGYVPPHRLKANFLDFYAEYAKDNATPGNRHLSNSLTQLQLFLDGKNQLAPIAINEDFCKRFRAYLKKKFTGDTPSNYFSRFKQVLKAAAKAGYFKDSPAEEVAAQSTTSKRLKNFLEAEDYVQLLQAPITNYEVQEAFIFCIYTGLRFVDIGRVLWTDIANDTLTTRIIQKKTGFPLVLALHPIAKGIIVKRLKTIMDGPEEFRQKKLASTIFALPSANGCNKILKTWMERAGLQKSITWSCARLSFSILLQDARVDNATVALLLGHTTTHYVNKTYKRHRPKDQMENIGKLPSPEVSPYFLLIDQTGMPATN</sequence>
<dbReference type="InterPro" id="IPR002104">
    <property type="entry name" value="Integrase_catalytic"/>
</dbReference>
<evidence type="ECO:0000259" key="3">
    <source>
        <dbReference type="PROSITE" id="PS51898"/>
    </source>
</evidence>
<dbReference type="GO" id="GO:0006310">
    <property type="term" value="P:DNA recombination"/>
    <property type="evidence" value="ECO:0007669"/>
    <property type="project" value="UniProtKB-KW"/>
</dbReference>
<dbReference type="OrthoDB" id="9806835at2"/>
<dbReference type="PROSITE" id="PS51898">
    <property type="entry name" value="TYR_RECOMBINASE"/>
    <property type="match status" value="1"/>
</dbReference>
<accession>A0A3E1NGB0</accession>
<dbReference type="AlphaFoldDB" id="A0A3E1NGB0"/>
<name>A0A3E1NGB0_9BACT</name>
<dbReference type="Proteomes" id="UP000261284">
    <property type="component" value="Unassembled WGS sequence"/>
</dbReference>
<evidence type="ECO:0000256" key="2">
    <source>
        <dbReference type="ARBA" id="ARBA00023172"/>
    </source>
</evidence>
<protein>
    <recommendedName>
        <fullName evidence="3">Tyr recombinase domain-containing protein</fullName>
    </recommendedName>
</protein>
<organism evidence="4 5">
    <name type="scientific">Deminuibacter soli</name>
    <dbReference type="NCBI Taxonomy" id="2291815"/>
    <lineage>
        <taxon>Bacteria</taxon>
        <taxon>Pseudomonadati</taxon>
        <taxon>Bacteroidota</taxon>
        <taxon>Chitinophagia</taxon>
        <taxon>Chitinophagales</taxon>
        <taxon>Chitinophagaceae</taxon>
        <taxon>Deminuibacter</taxon>
    </lineage>
</organism>
<proteinExistence type="predicted"/>
<dbReference type="InterPro" id="IPR025269">
    <property type="entry name" value="SAM-like_dom"/>
</dbReference>
<gene>
    <name evidence="4" type="ORF">DXN05_16105</name>
</gene>
<reference evidence="4 5" key="1">
    <citation type="submission" date="2018-08" db="EMBL/GenBank/DDBJ databases">
        <title>Chitinophagaceae sp. K23C18032701, a novel bacterium isolated from forest soil.</title>
        <authorList>
            <person name="Wang C."/>
        </authorList>
    </citation>
    <scope>NUCLEOTIDE SEQUENCE [LARGE SCALE GENOMIC DNA]</scope>
    <source>
        <strain evidence="4 5">K23C18032701</strain>
    </source>
</reference>
<dbReference type="Pfam" id="PF00589">
    <property type="entry name" value="Phage_integrase"/>
    <property type="match status" value="1"/>
</dbReference>
<keyword evidence="1" id="KW-0238">DNA-binding</keyword>
<keyword evidence="5" id="KW-1185">Reference proteome</keyword>
<evidence type="ECO:0000313" key="4">
    <source>
        <dbReference type="EMBL" id="RFM27003.1"/>
    </source>
</evidence>
<dbReference type="GO" id="GO:0015074">
    <property type="term" value="P:DNA integration"/>
    <property type="evidence" value="ECO:0007669"/>
    <property type="project" value="InterPro"/>
</dbReference>
<dbReference type="GO" id="GO:0003677">
    <property type="term" value="F:DNA binding"/>
    <property type="evidence" value="ECO:0007669"/>
    <property type="project" value="UniProtKB-KW"/>
</dbReference>